<evidence type="ECO:0000256" key="5">
    <source>
        <dbReference type="RuleBase" id="RU361279"/>
    </source>
</evidence>
<feature type="binding site" evidence="4">
    <location>
        <begin position="139"/>
        <end position="147"/>
    </location>
    <ligand>
        <name>ATP</name>
        <dbReference type="ChEBI" id="CHEBI:30616"/>
    </ligand>
</feature>
<dbReference type="AlphaFoldDB" id="A0A8J2YSR3"/>
<keyword evidence="5" id="KW-0460">Magnesium</keyword>
<dbReference type="EC" id="6.3.3.2" evidence="5"/>
<feature type="binding site" evidence="4">
    <location>
        <position position="63"/>
    </location>
    <ligand>
        <name>substrate</name>
    </ligand>
</feature>
<comment type="caution">
    <text evidence="6">The sequence shown here is derived from an EMBL/GenBank/DDBJ whole genome shotgun (WGS) entry which is preliminary data.</text>
</comment>
<keyword evidence="2 4" id="KW-0547">Nucleotide-binding</keyword>
<dbReference type="GO" id="GO:0035999">
    <property type="term" value="P:tetrahydrofolate interconversion"/>
    <property type="evidence" value="ECO:0007669"/>
    <property type="project" value="TreeGrafter"/>
</dbReference>
<sequence length="194" mass="20378">MTPAPDPLSQAKAALRRAAAEARERAQGADAAAAGAALVRHGLDRLAAFRPRVVSGFWSIQSEIDVRPLMTALAAATGAALALPVVMGRGQALQFRRWDKAAALVAGPFGTAHPAEGMPVLMPDLLLVPLLAFDRRRHRLGYGAGFYDRTLAALRADGPITAVGIAYAAQEVAEVPVGAHDQVLDLVLTEQGFI</sequence>
<dbReference type="Pfam" id="PF01812">
    <property type="entry name" value="5-FTHF_cyc-lig"/>
    <property type="match status" value="1"/>
</dbReference>
<dbReference type="PANTHER" id="PTHR23407">
    <property type="entry name" value="ATPASE INHIBITOR/5-FORMYLTETRAHYDROFOLATE CYCLO-LIGASE"/>
    <property type="match status" value="1"/>
</dbReference>
<dbReference type="InterPro" id="IPR002698">
    <property type="entry name" value="FTHF_cligase"/>
</dbReference>
<reference evidence="6" key="1">
    <citation type="journal article" date="2014" name="Int. J. Syst. Evol. Microbiol.">
        <title>Complete genome sequence of Corynebacterium casei LMG S-19264T (=DSM 44701T), isolated from a smear-ripened cheese.</title>
        <authorList>
            <consortium name="US DOE Joint Genome Institute (JGI-PGF)"/>
            <person name="Walter F."/>
            <person name="Albersmeier A."/>
            <person name="Kalinowski J."/>
            <person name="Ruckert C."/>
        </authorList>
    </citation>
    <scope>NUCLEOTIDE SEQUENCE</scope>
    <source>
        <strain evidence="6">CGMCC 1.15725</strain>
    </source>
</reference>
<comment type="similarity">
    <text evidence="1 5">Belongs to the 5-formyltetrahydrofolate cyclo-ligase family.</text>
</comment>
<dbReference type="SUPFAM" id="SSF100950">
    <property type="entry name" value="NagB/RpiA/CoA transferase-like"/>
    <property type="match status" value="1"/>
</dbReference>
<dbReference type="InterPro" id="IPR037171">
    <property type="entry name" value="NagB/RpiA_transferase-like"/>
</dbReference>
<accession>A0A8J2YSR3</accession>
<feature type="binding site" evidence="4">
    <location>
        <begin position="12"/>
        <end position="16"/>
    </location>
    <ligand>
        <name>ATP</name>
        <dbReference type="ChEBI" id="CHEBI:30616"/>
    </ligand>
</feature>
<gene>
    <name evidence="6" type="ORF">GCM10011611_23180</name>
</gene>
<evidence type="ECO:0000313" key="6">
    <source>
        <dbReference type="EMBL" id="GGF16769.1"/>
    </source>
</evidence>
<evidence type="ECO:0000313" key="7">
    <source>
        <dbReference type="Proteomes" id="UP000646365"/>
    </source>
</evidence>
<dbReference type="Gene3D" id="3.40.50.10420">
    <property type="entry name" value="NagB/RpiA/CoA transferase-like"/>
    <property type="match status" value="1"/>
</dbReference>
<dbReference type="InterPro" id="IPR024185">
    <property type="entry name" value="FTHF_cligase-like_sf"/>
</dbReference>
<dbReference type="Proteomes" id="UP000646365">
    <property type="component" value="Unassembled WGS sequence"/>
</dbReference>
<dbReference type="RefSeq" id="WP_189045774.1">
    <property type="nucleotide sequence ID" value="NZ_BMJQ01000005.1"/>
</dbReference>
<proteinExistence type="inferred from homology"/>
<keyword evidence="3 4" id="KW-0067">ATP-binding</keyword>
<dbReference type="GO" id="GO:0009396">
    <property type="term" value="P:folic acid-containing compound biosynthetic process"/>
    <property type="evidence" value="ECO:0007669"/>
    <property type="project" value="TreeGrafter"/>
</dbReference>
<dbReference type="PIRSF" id="PIRSF006806">
    <property type="entry name" value="FTHF_cligase"/>
    <property type="match status" value="1"/>
</dbReference>
<evidence type="ECO:0000256" key="3">
    <source>
        <dbReference type="ARBA" id="ARBA00022840"/>
    </source>
</evidence>
<dbReference type="GO" id="GO:0030272">
    <property type="term" value="F:5-formyltetrahydrofolate cyclo-ligase activity"/>
    <property type="evidence" value="ECO:0007669"/>
    <property type="project" value="UniProtKB-EC"/>
</dbReference>
<dbReference type="GO" id="GO:0005524">
    <property type="term" value="F:ATP binding"/>
    <property type="evidence" value="ECO:0007669"/>
    <property type="project" value="UniProtKB-KW"/>
</dbReference>
<dbReference type="EMBL" id="BMJQ01000005">
    <property type="protein sequence ID" value="GGF16769.1"/>
    <property type="molecule type" value="Genomic_DNA"/>
</dbReference>
<reference evidence="6" key="2">
    <citation type="submission" date="2020-09" db="EMBL/GenBank/DDBJ databases">
        <authorList>
            <person name="Sun Q."/>
            <person name="Zhou Y."/>
        </authorList>
    </citation>
    <scope>NUCLEOTIDE SEQUENCE</scope>
    <source>
        <strain evidence="6">CGMCC 1.15725</strain>
    </source>
</reference>
<name>A0A8J2YSR3_9PROT</name>
<dbReference type="PANTHER" id="PTHR23407:SF1">
    <property type="entry name" value="5-FORMYLTETRAHYDROFOLATE CYCLO-LIGASE"/>
    <property type="match status" value="1"/>
</dbReference>
<evidence type="ECO:0000256" key="4">
    <source>
        <dbReference type="PIRSR" id="PIRSR006806-1"/>
    </source>
</evidence>
<comment type="catalytic activity">
    <reaction evidence="5">
        <text>(6S)-5-formyl-5,6,7,8-tetrahydrofolate + ATP = (6R)-5,10-methenyltetrahydrofolate + ADP + phosphate</text>
        <dbReference type="Rhea" id="RHEA:10488"/>
        <dbReference type="ChEBI" id="CHEBI:30616"/>
        <dbReference type="ChEBI" id="CHEBI:43474"/>
        <dbReference type="ChEBI" id="CHEBI:57455"/>
        <dbReference type="ChEBI" id="CHEBI:57457"/>
        <dbReference type="ChEBI" id="CHEBI:456216"/>
        <dbReference type="EC" id="6.3.3.2"/>
    </reaction>
</comment>
<protein>
    <recommendedName>
        <fullName evidence="5">5-formyltetrahydrofolate cyclo-ligase</fullName>
        <ecNumber evidence="5">6.3.3.2</ecNumber>
    </recommendedName>
</protein>
<dbReference type="NCBIfam" id="TIGR02727">
    <property type="entry name" value="MTHFS_bact"/>
    <property type="match status" value="1"/>
</dbReference>
<keyword evidence="7" id="KW-1185">Reference proteome</keyword>
<organism evidence="6 7">
    <name type="scientific">Aliidongia dinghuensis</name>
    <dbReference type="NCBI Taxonomy" id="1867774"/>
    <lineage>
        <taxon>Bacteria</taxon>
        <taxon>Pseudomonadati</taxon>
        <taxon>Pseudomonadota</taxon>
        <taxon>Alphaproteobacteria</taxon>
        <taxon>Rhodospirillales</taxon>
        <taxon>Dongiaceae</taxon>
        <taxon>Aliidongia</taxon>
    </lineage>
</organism>
<keyword evidence="5" id="KW-0479">Metal-binding</keyword>
<evidence type="ECO:0000256" key="2">
    <source>
        <dbReference type="ARBA" id="ARBA00022741"/>
    </source>
</evidence>
<comment type="cofactor">
    <cofactor evidence="5">
        <name>Mg(2+)</name>
        <dbReference type="ChEBI" id="CHEBI:18420"/>
    </cofactor>
</comment>
<evidence type="ECO:0000256" key="1">
    <source>
        <dbReference type="ARBA" id="ARBA00010638"/>
    </source>
</evidence>
<dbReference type="GO" id="GO:0046872">
    <property type="term" value="F:metal ion binding"/>
    <property type="evidence" value="ECO:0007669"/>
    <property type="project" value="UniProtKB-KW"/>
</dbReference>